<dbReference type="Pfam" id="PF02082">
    <property type="entry name" value="Rrf2"/>
    <property type="match status" value="1"/>
</dbReference>
<keyword evidence="1" id="KW-0238">DNA-binding</keyword>
<keyword evidence="3" id="KW-1185">Reference proteome</keyword>
<dbReference type="InterPro" id="IPR036390">
    <property type="entry name" value="WH_DNA-bd_sf"/>
</dbReference>
<evidence type="ECO:0000313" key="2">
    <source>
        <dbReference type="EMBL" id="SIO58043.1"/>
    </source>
</evidence>
<dbReference type="PANTHER" id="PTHR33221">
    <property type="entry name" value="WINGED HELIX-TURN-HELIX TRANSCRIPTIONAL REGULATOR, RRF2 FAMILY"/>
    <property type="match status" value="1"/>
</dbReference>
<sequence>MDNPRADTVFQRIAAVAHCDFALMRLTDYTDYSLRVMLYLAVRDEGLATIQDISDAYGISKNHLMKVVQRLGELGWVETVRGRNGGLRLFEHSGSLTVGEVVRATESDFALVGCFPDERGANRHCVIQSQCRLKNVLEAARHAFLSELDRHTIGELAEPHGPLAALLGMRQVIPIALETSGDGGAAPVD</sequence>
<proteinExistence type="predicted"/>
<dbReference type="Proteomes" id="UP000185151">
    <property type="component" value="Unassembled WGS sequence"/>
</dbReference>
<reference evidence="2 3" key="1">
    <citation type="submission" date="2016-11" db="EMBL/GenBank/DDBJ databases">
        <authorList>
            <person name="Jaros S."/>
            <person name="Januszkiewicz K."/>
            <person name="Wedrychowicz H."/>
        </authorList>
    </citation>
    <scope>NUCLEOTIDE SEQUENCE [LARGE SCALE GENOMIC DNA]</scope>
    <source>
        <strain evidence="2 3">GAS95</strain>
    </source>
</reference>
<dbReference type="Gene3D" id="1.10.10.10">
    <property type="entry name" value="Winged helix-like DNA-binding domain superfamily/Winged helix DNA-binding domain"/>
    <property type="match status" value="1"/>
</dbReference>
<dbReference type="NCBIfam" id="TIGR00738">
    <property type="entry name" value="rrf2_super"/>
    <property type="match status" value="1"/>
</dbReference>
<organism evidence="2 3">
    <name type="scientific">Paraburkholderia phenazinium</name>
    <dbReference type="NCBI Taxonomy" id="60549"/>
    <lineage>
        <taxon>Bacteria</taxon>
        <taxon>Pseudomonadati</taxon>
        <taxon>Pseudomonadota</taxon>
        <taxon>Betaproteobacteria</taxon>
        <taxon>Burkholderiales</taxon>
        <taxon>Burkholderiaceae</taxon>
        <taxon>Paraburkholderia</taxon>
    </lineage>
</organism>
<gene>
    <name evidence="2" type="ORF">SAMN05444165_4016</name>
</gene>
<dbReference type="InterPro" id="IPR036388">
    <property type="entry name" value="WH-like_DNA-bd_sf"/>
</dbReference>
<dbReference type="InterPro" id="IPR000944">
    <property type="entry name" value="Tscrpt_reg_Rrf2"/>
</dbReference>
<dbReference type="PANTHER" id="PTHR33221:SF4">
    <property type="entry name" value="HTH-TYPE TRANSCRIPTIONAL REPRESSOR NSRR"/>
    <property type="match status" value="1"/>
</dbReference>
<evidence type="ECO:0000313" key="3">
    <source>
        <dbReference type="Proteomes" id="UP000185151"/>
    </source>
</evidence>
<dbReference type="GO" id="GO:0003677">
    <property type="term" value="F:DNA binding"/>
    <property type="evidence" value="ECO:0007669"/>
    <property type="project" value="UniProtKB-KW"/>
</dbReference>
<accession>A0A1N6KNE3</accession>
<dbReference type="PROSITE" id="PS51197">
    <property type="entry name" value="HTH_RRF2_2"/>
    <property type="match status" value="1"/>
</dbReference>
<name>A0A1N6KNE3_9BURK</name>
<dbReference type="GO" id="GO:0005829">
    <property type="term" value="C:cytosol"/>
    <property type="evidence" value="ECO:0007669"/>
    <property type="project" value="TreeGrafter"/>
</dbReference>
<dbReference type="SUPFAM" id="SSF46785">
    <property type="entry name" value="Winged helix' DNA-binding domain"/>
    <property type="match status" value="1"/>
</dbReference>
<dbReference type="AlphaFoldDB" id="A0A1N6KNE3"/>
<evidence type="ECO:0000256" key="1">
    <source>
        <dbReference type="ARBA" id="ARBA00023125"/>
    </source>
</evidence>
<dbReference type="EMBL" id="FSRU01000002">
    <property type="protein sequence ID" value="SIO58043.1"/>
    <property type="molecule type" value="Genomic_DNA"/>
</dbReference>
<protein>
    <submittedName>
        <fullName evidence="2">Transcriptional regulator, BadM/Rrf2 family</fullName>
    </submittedName>
</protein>
<dbReference type="GO" id="GO:0003700">
    <property type="term" value="F:DNA-binding transcription factor activity"/>
    <property type="evidence" value="ECO:0007669"/>
    <property type="project" value="TreeGrafter"/>
</dbReference>